<sequence length="241" mass="27589">MCTVTIFPTGNNDFVLTSNRDEAPNRISLQPDFYSVENTTLLFPKDKLAGGTWIGVSEKNRLICVLNGGFTIHERRTQYRLSRGVVAKDFLVADNIEICIENYNFEDIEPFTIVISDWNSNLKFYELVWDGNTKHFTQLPLEPKIWSSATLYNPSMKTERLQWFNDYKKENVLTSESILTFHKTAGKNNMDYGTVMDRGTVKTTSITQVKKTNSNVNMRYESLQNQSVSSKTLKTPQIVNG</sequence>
<dbReference type="RefSeq" id="WP_042503103.1">
    <property type="nucleotide sequence ID" value="NZ_BBNQ01000002.1"/>
</dbReference>
<comment type="caution">
    <text evidence="1">The sequence shown here is derived from an EMBL/GenBank/DDBJ whole genome shotgun (WGS) entry which is preliminary data.</text>
</comment>
<name>A0A090W1F4_9FLAO</name>
<accession>A0A090W1F4</accession>
<dbReference type="Pfam" id="PF05742">
    <property type="entry name" value="TANGO2"/>
    <property type="match status" value="1"/>
</dbReference>
<proteinExistence type="predicted"/>
<evidence type="ECO:0000313" key="2">
    <source>
        <dbReference type="Proteomes" id="UP000029644"/>
    </source>
</evidence>
<dbReference type="EMBL" id="BBNQ01000002">
    <property type="protein sequence ID" value="GAL61362.1"/>
    <property type="molecule type" value="Genomic_DNA"/>
</dbReference>
<gene>
    <name evidence="1" type="ORF">JCM19300_4308</name>
</gene>
<dbReference type="InterPro" id="IPR008551">
    <property type="entry name" value="TANGO2"/>
</dbReference>
<dbReference type="OrthoDB" id="4380123at2"/>
<evidence type="ECO:0000313" key="1">
    <source>
        <dbReference type="EMBL" id="GAL61362.1"/>
    </source>
</evidence>
<organism evidence="1 2">
    <name type="scientific">Algibacter lectus</name>
    <dbReference type="NCBI Taxonomy" id="221126"/>
    <lineage>
        <taxon>Bacteria</taxon>
        <taxon>Pseudomonadati</taxon>
        <taxon>Bacteroidota</taxon>
        <taxon>Flavobacteriia</taxon>
        <taxon>Flavobacteriales</taxon>
        <taxon>Flavobacteriaceae</taxon>
        <taxon>Algibacter</taxon>
    </lineage>
</organism>
<dbReference type="Proteomes" id="UP000029644">
    <property type="component" value="Unassembled WGS sequence"/>
</dbReference>
<dbReference type="PANTHER" id="PTHR17985:SF8">
    <property type="entry name" value="TRANSPORT AND GOLGI ORGANIZATION PROTEIN 2 HOMOLOG"/>
    <property type="match status" value="1"/>
</dbReference>
<dbReference type="PANTHER" id="PTHR17985">
    <property type="entry name" value="SER/THR-RICH PROTEIN T10 IN DGCR REGION"/>
    <property type="match status" value="1"/>
</dbReference>
<dbReference type="AlphaFoldDB" id="A0A090W1F4"/>
<reference evidence="1 2" key="1">
    <citation type="journal article" date="2014" name="Genome Announc.">
        <title>Draft Genome Sequences of Marine Flavobacterium Algibacter lectus Strains SS8 and NR4.</title>
        <authorList>
            <person name="Takatani N."/>
            <person name="Nakanishi M."/>
            <person name="Meirelles P."/>
            <person name="Mino S."/>
            <person name="Suda W."/>
            <person name="Oshima K."/>
            <person name="Hattori M."/>
            <person name="Ohkuma M."/>
            <person name="Hosokawa M."/>
            <person name="Miyashita K."/>
            <person name="Thompson F.L."/>
            <person name="Niwa A."/>
            <person name="Sawabe T."/>
            <person name="Sawabe T."/>
        </authorList>
    </citation>
    <scope>NUCLEOTIDE SEQUENCE [LARGE SCALE GENOMIC DNA]</scope>
    <source>
        <strain evidence="1 2">JCM 19300</strain>
    </source>
</reference>
<protein>
    <submittedName>
        <fullName evidence="1">Uncharacterized protein</fullName>
    </submittedName>
</protein>